<dbReference type="PANTHER" id="PTHR36819">
    <property type="entry name" value="REGULATOR OF PHOSPHOLIPASE D SRF1"/>
    <property type="match status" value="1"/>
</dbReference>
<comment type="caution">
    <text evidence="3">The sequence shown here is derived from an EMBL/GenBank/DDBJ whole genome shotgun (WGS) entry which is preliminary data.</text>
</comment>
<dbReference type="AlphaFoldDB" id="A0AAD7GV89"/>
<feature type="compositionally biased region" description="Polar residues" evidence="1">
    <location>
        <begin position="58"/>
        <end position="76"/>
    </location>
</feature>
<gene>
    <name evidence="3" type="ORF">B0H17DRAFT_1166271</name>
</gene>
<keyword evidence="4" id="KW-1185">Reference proteome</keyword>
<sequence length="405" mass="44938">MSLRASTSTLNPSPSVRTVRARSPPPMPSVITSPPWAKDEPPSPKEETFADTHHATESRPSVASFQSTYASGSNEPNRWWAFTRPRGGSDAAPEEQLMTQAKPDRKSVSFMDRSISWLPTQRDGSGTALPRRNRQQSRASAINRNWDLSITLPTPPAASFTLQHSVTPGWDLPWNSRVGAQGPPGRHDSNFTEDEDADDSPVDPDKNNTLWGGRRKRLRAFILSNAYVPLLFRCINFTFTTTALAIAIRIRLIEKRMHTMGELGSSPTLVIIFAPLTLVHVISSIYLEYFGRPLGLWRTSAKLAHTLSEVLFICAWSAALSLCFDNFFTSIIPCTSASSISWYSTIPRPQSSSDPVGDDKRCDDQLALICLVAFGLLAYCINLVISLYRIFEKVKYHPAAPRSLS</sequence>
<name>A0AAD7GV89_MYCRO</name>
<dbReference type="EMBL" id="JARKIE010000007">
    <property type="protein sequence ID" value="KAJ7706061.1"/>
    <property type="molecule type" value="Genomic_DNA"/>
</dbReference>
<feature type="compositionally biased region" description="Polar residues" evidence="1">
    <location>
        <begin position="1"/>
        <end position="16"/>
    </location>
</feature>
<evidence type="ECO:0000256" key="1">
    <source>
        <dbReference type="SAM" id="MobiDB-lite"/>
    </source>
</evidence>
<feature type="compositionally biased region" description="Basic and acidic residues" evidence="1">
    <location>
        <begin position="37"/>
        <end position="57"/>
    </location>
</feature>
<feature type="region of interest" description="Disordered" evidence="1">
    <location>
        <begin position="117"/>
        <end position="139"/>
    </location>
</feature>
<feature type="transmembrane region" description="Helical" evidence="2">
    <location>
        <begin position="269"/>
        <end position="291"/>
    </location>
</feature>
<keyword evidence="2" id="KW-0472">Membrane</keyword>
<feature type="transmembrane region" description="Helical" evidence="2">
    <location>
        <begin position="226"/>
        <end position="248"/>
    </location>
</feature>
<evidence type="ECO:0000313" key="4">
    <source>
        <dbReference type="Proteomes" id="UP001221757"/>
    </source>
</evidence>
<proteinExistence type="predicted"/>
<feature type="compositionally biased region" description="Acidic residues" evidence="1">
    <location>
        <begin position="191"/>
        <end position="202"/>
    </location>
</feature>
<keyword evidence="2" id="KW-0812">Transmembrane</keyword>
<protein>
    <submittedName>
        <fullName evidence="3">Uncharacterized protein</fullName>
    </submittedName>
</protein>
<dbReference type="PANTHER" id="PTHR36819:SF1">
    <property type="entry name" value="REGULATOR OF PHOSPHOLIPASE D SRF1"/>
    <property type="match status" value="1"/>
</dbReference>
<feature type="region of interest" description="Disordered" evidence="1">
    <location>
        <begin position="1"/>
        <end position="93"/>
    </location>
</feature>
<dbReference type="GO" id="GO:0000324">
    <property type="term" value="C:fungal-type vacuole"/>
    <property type="evidence" value="ECO:0007669"/>
    <property type="project" value="TreeGrafter"/>
</dbReference>
<evidence type="ECO:0000313" key="3">
    <source>
        <dbReference type="EMBL" id="KAJ7706061.1"/>
    </source>
</evidence>
<keyword evidence="2" id="KW-1133">Transmembrane helix</keyword>
<dbReference type="GO" id="GO:0071944">
    <property type="term" value="C:cell periphery"/>
    <property type="evidence" value="ECO:0007669"/>
    <property type="project" value="TreeGrafter"/>
</dbReference>
<feature type="region of interest" description="Disordered" evidence="1">
    <location>
        <begin position="173"/>
        <end position="208"/>
    </location>
</feature>
<feature type="transmembrane region" description="Helical" evidence="2">
    <location>
        <begin position="366"/>
        <end position="388"/>
    </location>
</feature>
<dbReference type="Proteomes" id="UP001221757">
    <property type="component" value="Unassembled WGS sequence"/>
</dbReference>
<dbReference type="InterPro" id="IPR037737">
    <property type="entry name" value="Srf1"/>
</dbReference>
<evidence type="ECO:0000256" key="2">
    <source>
        <dbReference type="SAM" id="Phobius"/>
    </source>
</evidence>
<accession>A0AAD7GV89</accession>
<organism evidence="3 4">
    <name type="scientific">Mycena rosella</name>
    <name type="common">Pink bonnet</name>
    <name type="synonym">Agaricus rosellus</name>
    <dbReference type="NCBI Taxonomy" id="1033263"/>
    <lineage>
        <taxon>Eukaryota</taxon>
        <taxon>Fungi</taxon>
        <taxon>Dikarya</taxon>
        <taxon>Basidiomycota</taxon>
        <taxon>Agaricomycotina</taxon>
        <taxon>Agaricomycetes</taxon>
        <taxon>Agaricomycetidae</taxon>
        <taxon>Agaricales</taxon>
        <taxon>Marasmiineae</taxon>
        <taxon>Mycenaceae</taxon>
        <taxon>Mycena</taxon>
    </lineage>
</organism>
<reference evidence="3" key="1">
    <citation type="submission" date="2023-03" db="EMBL/GenBank/DDBJ databases">
        <title>Massive genome expansion in bonnet fungi (Mycena s.s.) driven by repeated elements and novel gene families across ecological guilds.</title>
        <authorList>
            <consortium name="Lawrence Berkeley National Laboratory"/>
            <person name="Harder C.B."/>
            <person name="Miyauchi S."/>
            <person name="Viragh M."/>
            <person name="Kuo A."/>
            <person name="Thoen E."/>
            <person name="Andreopoulos B."/>
            <person name="Lu D."/>
            <person name="Skrede I."/>
            <person name="Drula E."/>
            <person name="Henrissat B."/>
            <person name="Morin E."/>
            <person name="Kohler A."/>
            <person name="Barry K."/>
            <person name="LaButti K."/>
            <person name="Morin E."/>
            <person name="Salamov A."/>
            <person name="Lipzen A."/>
            <person name="Mereny Z."/>
            <person name="Hegedus B."/>
            <person name="Baldrian P."/>
            <person name="Stursova M."/>
            <person name="Weitz H."/>
            <person name="Taylor A."/>
            <person name="Grigoriev I.V."/>
            <person name="Nagy L.G."/>
            <person name="Martin F."/>
            <person name="Kauserud H."/>
        </authorList>
    </citation>
    <scope>NUCLEOTIDE SEQUENCE</scope>
    <source>
        <strain evidence="3">CBHHK067</strain>
    </source>
</reference>